<dbReference type="Proteomes" id="UP000467327">
    <property type="component" value="Chromosome"/>
</dbReference>
<accession>A0AAD1HM35</accession>
<protein>
    <submittedName>
        <fullName evidence="2">Uncharacterized protein</fullName>
    </submittedName>
</protein>
<dbReference type="KEGG" id="maic:MAIC_20380"/>
<keyword evidence="1" id="KW-0732">Signal</keyword>
<evidence type="ECO:0000256" key="1">
    <source>
        <dbReference type="SAM" id="SignalP"/>
    </source>
</evidence>
<reference evidence="2 3" key="1">
    <citation type="journal article" date="2019" name="Emerg. Microbes Infect.">
        <title>Comprehensive subspecies identification of 175 nontuberculous mycobacteria species based on 7547 genomic profiles.</title>
        <authorList>
            <person name="Matsumoto Y."/>
            <person name="Kinjo T."/>
            <person name="Motooka D."/>
            <person name="Nabeya D."/>
            <person name="Jung N."/>
            <person name="Uechi K."/>
            <person name="Horii T."/>
            <person name="Iida T."/>
            <person name="Fujita J."/>
            <person name="Nakamura S."/>
        </authorList>
    </citation>
    <scope>NUCLEOTIDE SEQUENCE [LARGE SCALE GENOMIC DNA]</scope>
    <source>
        <strain evidence="2 3">JCM 6376</strain>
    </source>
</reference>
<feature type="signal peptide" evidence="1">
    <location>
        <begin position="1"/>
        <end position="29"/>
    </location>
</feature>
<sequence length="148" mass="15329">MPGATLRSTFAASLAALALATLSVGTAHADQPRMYSARNDLQQAVDALHAALDDKGGHRVAAIDLAQQAIDQVNLGIQFAGGPPDGYFAPPPPPVGPAMNNADAWLQMAVEELQAAEDNKGGHRVVALNLTQQAIDEVNQGIQVGGPF</sequence>
<dbReference type="RefSeq" id="WP_115319488.1">
    <property type="nucleotide sequence ID" value="NZ_AP022561.1"/>
</dbReference>
<feature type="chain" id="PRO_5042137802" evidence="1">
    <location>
        <begin position="30"/>
        <end position="148"/>
    </location>
</feature>
<dbReference type="EMBL" id="AP022561">
    <property type="protein sequence ID" value="BBX07235.1"/>
    <property type="molecule type" value="Genomic_DNA"/>
</dbReference>
<keyword evidence="3" id="KW-1185">Reference proteome</keyword>
<organism evidence="2 3">
    <name type="scientific">Mycolicibacterium aichiense</name>
    <dbReference type="NCBI Taxonomy" id="1799"/>
    <lineage>
        <taxon>Bacteria</taxon>
        <taxon>Bacillati</taxon>
        <taxon>Actinomycetota</taxon>
        <taxon>Actinomycetes</taxon>
        <taxon>Mycobacteriales</taxon>
        <taxon>Mycobacteriaceae</taxon>
        <taxon>Mycolicibacterium</taxon>
    </lineage>
</organism>
<evidence type="ECO:0000313" key="3">
    <source>
        <dbReference type="Proteomes" id="UP000467327"/>
    </source>
</evidence>
<dbReference type="AlphaFoldDB" id="A0AAD1HM35"/>
<proteinExistence type="predicted"/>
<gene>
    <name evidence="2" type="ORF">MAIC_20380</name>
</gene>
<evidence type="ECO:0000313" key="2">
    <source>
        <dbReference type="EMBL" id="BBX07235.1"/>
    </source>
</evidence>
<name>A0AAD1HM35_9MYCO</name>